<dbReference type="FunCoup" id="A7TLH2">
    <property type="interactions" value="38"/>
</dbReference>
<dbReference type="EMBL" id="DS480415">
    <property type="protein sequence ID" value="EDO16858.1"/>
    <property type="molecule type" value="Genomic_DNA"/>
</dbReference>
<dbReference type="OrthoDB" id="4034650at2759"/>
<dbReference type="GeneID" id="5545041"/>
<evidence type="ECO:0000313" key="2">
    <source>
        <dbReference type="EMBL" id="EDO16858.1"/>
    </source>
</evidence>
<dbReference type="eggNOG" id="ENOG502S2GH">
    <property type="taxonomic scope" value="Eukaryota"/>
</dbReference>
<organism evidence="3">
    <name type="scientific">Vanderwaltozyma polyspora (strain ATCC 22028 / DSM 70294 / BCRC 21397 / CBS 2163 / NBRC 10782 / NRRL Y-8283 / UCD 57-17)</name>
    <name type="common">Kluyveromyces polysporus</name>
    <dbReference type="NCBI Taxonomy" id="436907"/>
    <lineage>
        <taxon>Eukaryota</taxon>
        <taxon>Fungi</taxon>
        <taxon>Dikarya</taxon>
        <taxon>Ascomycota</taxon>
        <taxon>Saccharomycotina</taxon>
        <taxon>Saccharomycetes</taxon>
        <taxon>Saccharomycetales</taxon>
        <taxon>Saccharomycetaceae</taxon>
        <taxon>Vanderwaltozyma</taxon>
    </lineage>
</organism>
<feature type="domain" description="TATA-binding protein interacting (TIP20)" evidence="1">
    <location>
        <begin position="523"/>
        <end position="607"/>
    </location>
</feature>
<dbReference type="PhylomeDB" id="A7TLH2"/>
<dbReference type="Gene3D" id="1.25.10.10">
    <property type="entry name" value="Leucine-rich Repeat Variant"/>
    <property type="match status" value="1"/>
</dbReference>
<proteinExistence type="predicted"/>
<dbReference type="KEGG" id="vpo:Kpol_1024p11"/>
<protein>
    <recommendedName>
        <fullName evidence="1">TATA-binding protein interacting (TIP20) domain-containing protein</fullName>
    </recommendedName>
</protein>
<dbReference type="InterPro" id="IPR011989">
    <property type="entry name" value="ARM-like"/>
</dbReference>
<dbReference type="OMA" id="ICERRIR"/>
<evidence type="ECO:0000259" key="1">
    <source>
        <dbReference type="Pfam" id="PF08623"/>
    </source>
</evidence>
<evidence type="ECO:0000313" key="3">
    <source>
        <dbReference type="Proteomes" id="UP000000267"/>
    </source>
</evidence>
<dbReference type="Pfam" id="PF08623">
    <property type="entry name" value="TIP120"/>
    <property type="match status" value="1"/>
</dbReference>
<dbReference type="RefSeq" id="XP_001644716.1">
    <property type="nucleotide sequence ID" value="XM_001644666.1"/>
</dbReference>
<reference evidence="2 3" key="1">
    <citation type="journal article" date="2007" name="Proc. Natl. Acad. Sci. U.S.A.">
        <title>Independent sorting-out of thousands of duplicated gene pairs in two yeast species descended from a whole-genome duplication.</title>
        <authorList>
            <person name="Scannell D.R."/>
            <person name="Frank A.C."/>
            <person name="Conant G.C."/>
            <person name="Byrne K.P."/>
            <person name="Woolfit M."/>
            <person name="Wolfe K.H."/>
        </authorList>
    </citation>
    <scope>NUCLEOTIDE SEQUENCE [LARGE SCALE GENOMIC DNA]</scope>
    <source>
        <strain evidence="3">ATCC 22028 / DSM 70294 / BCRC 21397 / CBS 2163 / NBRC 10782 / NRRL Y-8283 / UCD 57-17</strain>
    </source>
</reference>
<dbReference type="AlphaFoldDB" id="A7TLH2"/>
<sequence>MDVKDAVSKYKETNDVDVKYMLLRQDFKIETIPNDLVHLLNQLLFPILLNETDLELIDLVSSEVFPVVIKKGLLLTSINGMYNANFMLQYLIEPFLRDNESRNTMMITTLRNILKNIDSKKIIVDKSGAEEIIRYFIEHFNKHNESYSSNRVMYWETLLLLLQFFYDSEPESNELSTDIIKSAILFTNNGLLDSSIKDCLVYITKNTSNNELSRIVEIASFDIIEIISVVWNKFNVVVEKLLDRRIIPSIIRYNEDNDISDELILTQLKTLSNLHKFFDTNILLLTQDESGGIMTNYNNKNTKYISDILLSKLREALMSLLLLETSKFDVLCERNETEYRKGFMEEDDNNDEMELDDDADQQAYLEELEDDQDEEPFLEEEGNIVNNEDIKSRTNLIINETLELLLKLGVENINNFEIFEIMKRFNIKLPNDDVTDNEMEFNEKLIASMGFEELCENSKPLVKELGERINENIEVSIELERWIHTIRDVVVKLNNNRSNYQYEQQCAEIENGICSILTPLLKPIKTYITTIKVGNMKQSIDEGITIRTSIYGIVSQLNDIEYSRACEVIIEMIQKGLKERENYAINQLAMKTLEKQLSLHRDDIQGLNEDWYQNVLIPKVHNRLLKLDAIIGTQEEDEEELKDDTVLQQKIQIINQLKSLFV</sequence>
<dbReference type="InterPro" id="IPR013932">
    <property type="entry name" value="TATA-bd_TIP120"/>
</dbReference>
<accession>A7TLH2</accession>
<name>A7TLH2_VANPO</name>
<dbReference type="HOGENOM" id="CLU_026649_0_0_1"/>
<gene>
    <name evidence="2" type="ORF">Kpol_1024p11</name>
</gene>
<dbReference type="Proteomes" id="UP000000267">
    <property type="component" value="Unassembled WGS sequence"/>
</dbReference>
<dbReference type="InParanoid" id="A7TLH2"/>
<keyword evidence="3" id="KW-1185">Reference proteome</keyword>